<feature type="domain" description="Calx-beta" evidence="7">
    <location>
        <begin position="3185"/>
        <end position="3279"/>
    </location>
</feature>
<feature type="domain" description="Calx-beta" evidence="7">
    <location>
        <begin position="701"/>
        <end position="795"/>
    </location>
</feature>
<feature type="domain" description="Calx-beta" evidence="7">
    <location>
        <begin position="4157"/>
        <end position="4251"/>
    </location>
</feature>
<dbReference type="InterPro" id="IPR038081">
    <property type="entry name" value="CalX-like_sf"/>
</dbReference>
<keyword evidence="9" id="KW-1185">Reference proteome</keyword>
<feature type="domain" description="Calx-beta" evidence="7">
    <location>
        <begin position="4265"/>
        <end position="4359"/>
    </location>
</feature>
<evidence type="ECO:0000313" key="9">
    <source>
        <dbReference type="Proteomes" id="UP000181898"/>
    </source>
</evidence>
<feature type="domain" description="Calx-beta" evidence="7">
    <location>
        <begin position="5457"/>
        <end position="5557"/>
    </location>
</feature>
<feature type="domain" description="Calx-beta" evidence="7">
    <location>
        <begin position="2429"/>
        <end position="2523"/>
    </location>
</feature>
<dbReference type="InterPro" id="IPR026341">
    <property type="entry name" value="T9SS_type_B"/>
</dbReference>
<evidence type="ECO:0000256" key="6">
    <source>
        <dbReference type="SAM" id="SignalP"/>
    </source>
</evidence>
<dbReference type="STRING" id="1850252.LPB136_02035"/>
<sequence length="5797" mass="589176">MVSLLLIIFAFSFTTQQAYSQNIAIVANEVSSAASPASETNNGTNVEGNVITYEVTIMNTGTIDLNSVVTKLNGTDITSTPTSYGDGDAILNVGETWVYTTTYTITAADITNTYFDNVFTSKADETVSVATFETYDASATMPITDSNKIHEDDFATATIKVLPMLTIGSLLVTEGTDANAVLPVSISHPSNEPVIVDVIIGIPSDTAQYGSAPAAGGTADYSETIIQVTIAANATSTIVTIPILNDNVGESTESFTVNGTSSSTCPATPATVTILDEDTPVVILDDVTVTEGTDTFATIPVSISNPSDEIVVVEITQTTGTAGTADYTVTTIEVTFNPGETSTTVDIEIEDDLLLENTETFNVNGTVTSGNATNATPSIVTILDNDINAIVIGSVIVTEGTDAVATVPVSITNPSVFPTIISLTYDNGSTEGAADYVATTVTVTIPAGQTTTNVNIQIVDDSTHEPTETFTLSGTSPTATSGAPGSVTINDDDAVPTLTIGNDTVTEGDAISIPVTLSNPSSENTVVTITYDNGTTQGASDYVATTVSVTINAGDTQVLIPISTQEDTTNEPTESFTINGSVTSGNTSNTTASGIGTINDDDAVPTIELGDVTVTEGTDPTAEIPVTLSNPSSEPVDVTVTLTAGTAGEEDYVETVLTVTISAGDTQGVVNLGIVDDNIDEATESLTAVGTADNATTSSPATVTILDDPTDTPTIELGDVTVTEGTDPTAEIPVTLSNPSDEDVEVTVTLTAGTAGEEDYVETVLTVTISAGDTQGVVNLGIVDDNIDEATESLTAVGTADNATTSSPATVTILDDPTDTPTIELGDVTVTEGTDPTAEIPVTLSNPSDEDVDVTVTLTAGTAGEEDYVETVLTVTISAGDTQGVVNLGIVDDNIDEATESLTAVGTADNATTSSPATVTILDDPTDTPTIELGDVTVTEGTDPTAEIPVTLSNPSDEDVDVTVTLTAGTAGEEDYVETVLTVTISAGDTQGVVNLGIVDDNIDEATESLTAVGTADNATTSSPATVTILDDPTDTPTIELGDVTVTEGTDPTAEIPVTLSNPSDEDVDVTVTLTAGTAGEEDYVETVLTVTISAGDTQGVVNLGIVDDNIDEATESLTAVGTADNATTSSPATVTILDDPTDTPTIELGDVTVTEGTDPTAEIPVTLSNPSDEDVDVTVTLTAGTAGEEDYVETVLTVTISAGDTQGVVNLGIVDDNIDEATESLTAVGTADNATTSSPATVTILDDPTDTPVIELGDVTVTEGTDPTAEIPVTLSNPSDEDVDVTVTLTAGTAGEEDYVETVLTVTISAGDTQGVVNLGIVDDNIDEATESLTAVGTADNATTSSPATVTILDDPTDTPVIELGDVTVTEGTDPTAEIPVTLSNPSDEDVEVTVTLTAGTAGEEDYVETVLTVTISAGDTQGVVNLGIVDDNIDEATESLTAVGTADNATTSSPATVTILDDPTDTPTIELGDVTVTEGTDPTAEIPVTLSNPSDEDVDVTVTLTAGTAGEEDYVETVLTVTISAGDTQGVVNLGIVDDNIDEATESLTAVGTADNATTSSPATVTILDDPTDTPTIELGDVTVTEGTDPTAEIPVTLSNPSDEDVEVTVTLTAGTAGEEDYVETVLTVTISAGDTQGVVNLGIVDDNIDEATESLTAVGTADNATTSSPATVTILDDPTDTPTIELGDVTVTEGTDPTAEIPVTLSNPSDEDVDVTVTLTAGTAGEEDYVETVLTVTISAGDTQGVVNLGIVDDNIDEATESLTAVGTADNATTSSPATVTILDDPTDTPTIELGDVTVTEGTDPTAEIPVTLSNPSDEDVDVTVTLTAGTAGEEDYVETVLTVTISAGDTQGVVNLGIVDDNIDEATESLTAVGTADNATTSSPATVTILDDPTDTPTIELGDVTVTEGTDPTAEIPVTLSNPSDEDVDVTVTLTAGTAGEEDYVETVLTVTISAGDTQGVVNLGIVDDNIDEATESLTAVGTADNATTSSPATVTILDDPTDTPTIELGDVTVTEGTDPTAEIPVTLSNPSDEDVDVTVTLTAGTAGEEDYVETVLTVTISAGDTQGVVNLGIVDDNIDEATESLTAVGTADNATTSSPATVTILDDPTDTPTIELGDVTVTEGTDPTAEIPVTLSNPSDEDVEVTVTLTAGTAGEEDYVETVLTVTISAGDTQGVVNLGIVDDNIDEATESLTAVGTADNATTSSPATVTILDDPTDTPTIELGDVTVTEGTDPTAEIPVTLSNPSDEDVDVTVTLTAGTAGEEDYVETVLTVTISAGDTQGVVNLGIVDDNIDEATESLTAVGTADNATTSSPATVTILDDPTDTPTIELGDVTVTEGTDPTAEIPVTLSNPSDEDVDVTVTLTAGTAGEEDYVETVLTVTISAGDTQGVVNLGIVDDNIDEATESLTAVGTADNATTSSPATVTILDDPTDTPTIELGDVTVTEGTDPTAEIPVTLSNPSDEDVDVTVTLTAGTAGEEDYVETVLTVTISAGDTQGVVNLGIVDDNIDEATESLTAVGTADNATTSSPATVTILDDPTDTPTIELGDVTVTEGTDPTAEIPVTLSNPSDEDVDVTVTLTAGTAGEEDYVETVLTVTISAGDTQGVVNLGIVDDNIDEATESLTAVGTADNATTSSPATVTILDDPTDTPVIELGDVTVTEGTDPTAEIPVTLSNPSDEDVDVTVTLTAGTAGEEDYVETVLTVTISAGDTQGVVNLGIVDDNIDEATESLTAVGTADNATTSSPATVTILDDPTDTPVIELGDVTVTEGTDPTAEIPVTLSNPSDEDVEVTVTLTAGTAGEEDYVETVLTVTISAGDTQGVVNLGIVDDNIDEATESLTAVGTADNATTSSPATVTILDDPTDTPTIELGDVTVTEGTDPTAEIPVTLSNPSDEDVDVTVTLTAGTAGEEDYVETVLTVTISAGDTQGVVNLGIVDDNIDEATESLTAVGTADNATTSSPATVTILDDPTDTPTIELGDVTVTEGTDPTAEIPVTLSNPSDEDVEVTVTLTAGTAGEEDYVETVLTVTISAGDTQGVVNLGIVDDNIDEATESLTAVGTADNATTSSPATVTILDDPTDTPVIELGDVTVTEGTDPTAEIPVTLSNPSDEDVEVTVTLTAGTAGEEDYVETVLTVTISAGDTQGVVNLGIVDDNIDEATESLTAVGTADNATTSSPATVTILDDPTDTPTIELGDVTVTEGTDPTAEIPVTLSNPSDEDVEVTVTLTAGTAGEEDYVETVLTVTISAGDTQGVVNLGIVDDNIDEATESLTAVGTADNATTSSPATVTILDDPTDTPTIELGDVTVTEGTDPTAEIPVTLSNPSDEDVDVTVTLTAGTAGEEDYVETVLTVTISAGDTQGVVNLGIVDDNIDEATESLTAVGTADNATTSSPATVTILDDPTDTPTIELGDVTVTEGTDPTAEIPVTLSNPSDEDVDVTVTLTAGTAGEEDYVETVLTVTISAGDTQGVVNLGIVDDNIDEATESLTAVGTADNATTSSPATVTILDDPTDTPTIELGDVTVTEGTDPTAEIPVTLSNPSDEDVDVTVTLTAGTAGEEDYVETVLTVTISAGDTQGVVNLGIVDDNIDEATESLTAVGTADNATTSSPATVTILDDPTDTPTIELGDVTVTEGTDPTAEIPVTLSNPSDEDVDVTVTLTAGTAGEEDYVETVLTVTISAGDTQGVVNLGIVDDNIDEATESLTAVGTADNATTSSPATVTILDDPTDTPTIELGDVTVTEGTDPTAEIPVTLSNPSDEDVDVTVTLTAGTAGEEDYVETVLTVTISAGDTQGVVNLGIVDDNIDEATESLTAVGTADNATTSSPATVTILDDPTDTPTIELGDVTVTEGTDPTAEIPVTLSNPSDEDVDVTVTLTAGTAGEEDYVETVLTVTISAGDTQGVVNLGIVDDNIDEATESLTAVGTADNATTSSPATVTILDDPTDTPTIELGDVTVTEGTDPTAEIPVTLSNPSDEDVDVTVTLTAGTAGEEDYVETVLTVTISAGDTQGVVNLGIVDDNIDEATESLTAVGTADNATTSSPATVTILDDPTDTPTIELGDVTVTEGTDPTAEIPVTLSNPSDEDVDVTVTLTAGTAGEEDYVETVLTVTISAGDTQGVVNLGIVDDNIDEATESLTAVGTADNATTSSPATVTILDDPTDTPTIELGDVTVTEGTDPTAEIPVTLSNPSDEDVDVTVTLTAGTAGEEDYVETVLTVTISAGDTQGVVNLGIVDDNIDEATESLTAVGTADNATTSSPATVTILDDPTDTPVIELGDVTVTEGTDPTAEIPVTLSNPSDEDVEVTVTLTAGTAGEEDYVETVLTVTISAGDTQGVVNLGIVDDNIDEATESLTAVGTADNATTSSPATVTILDDPTDTPVIELGDVTVTEGTDPTAEIPVTLSNPSDEDVDVTVTLTAGTAGEEDYVETVLTVTISAGDTQGVVNLGIVDDNIDEATESLTAVGTADNATTSSPATVTILDDPTDTPTIELGDVTVTEGTDPTAEIPVTLSNPSDEDVDVTVTLTAGTAGEEDYVETVLTVTISAGDTQGVVNLGIVDDNIDEATESLTAVGTADNATTSSPATVTILDDPTDTPTIELGDVTVTEGTDPTAEIPVTLSNPSDEDVDVTVTLTAGTAGEEDYVETVLTVTISAGDTQGVVNLGIVDDNIDEATESLTAVGTADNATTSSPATVTILDDPTDTPTIELGDVTVTEGTDPTAEIPVTLSNPSDEDVDVTVTLTAGTAGEEDYVETVLTVTISAGDTQGVVNLGIVDDNIDEATESLTAVGTADNATTSSPATVTILDDPTDTPMIELGDVTVTEGTDPTAEIPVTLSNPSSEPVDVTVTLTAGTAGEEDYVETVLTVTISAGDTQGVVNLGIVDDNIDEATESLTAVGTADNATTSSPATVTILDDPTDTPTIELGDVTVTEGTDPTAEIPVTLSNPSDEDVDVTVTLTAGTAGEEDYVETVLTVTISAGDTQGVVNLGIVDDNIDEATESLTAVGTADNATTSSPATVTILDDPTDTPTIELGDVTVTEGTDPTAEIPVTLSNPSDEDVDVTVTLTAGTAGEEDYVETVLTVTISAGDTQGVVNLGIVDDNIDEATESLTAVGTADNATTSSPATVTILDDPTDTPTIELGDVTVTEGDDAVIPVTLSNPSDEDVIVEITTSTGTAGTDDYNETTITVVIPAGDTSVDVVIGTIDDGTIEPAETFTVNGEVTSGNTNNETDTSVVTIEDNETTPVVTIGDVIVTEGSDMSVDAVVPVTIDVPSSVDTVIEITQTSGTAGTDDYIETTIVVTIPAGETSVDVTLEVLSDNIDEATESFILNGVVTSGTATEVNNGSVTILDDPTDVPTLELGDVTVTEGEDPVAVIPVTLSNPSDEDVVVEVAVTSGTAGTDDYVETVVSVTIPAGETQGEVVITIIDDNIDEATETFTINGTSDNANPSETGIVTILDDPADVPTVTIGDVTVTEGTDATADVPVTLSNPSDEDVVITITTSTGTAGTDDFVETTVTVTIPAGETMVVVSVPILDDTLNEETETFVVNGEVTSGNTANVDPKGTVTILNNPVEVNLEVVKTVDNLSPMPNGTTEVMFTITLTNHSNFDATNVVINEELQSGFTYVSDVAELGDYDHTTGLWTVGTVPANSTVTLLITVIVNDNASGNLDYSNTVEIQSSDQLDTDVSDNEFTVTLTPICLTVYNVFSPNGDGTNDYFRIDCIENYPGATISIFNRWGNTVYTATDYKNDWDGTSNGRATISAGEKLPTGTYYYVIDLKNGSPVIKSWLQIVH</sequence>
<feature type="domain" description="Calx-beta" evidence="7">
    <location>
        <begin position="2645"/>
        <end position="2739"/>
    </location>
</feature>
<dbReference type="PANTHER" id="PTHR11878:SF65">
    <property type="entry name" value="NA_CA-EXCHANGE PROTEIN, ISOFORM G"/>
    <property type="match status" value="1"/>
</dbReference>
<dbReference type="EMBL" id="CP018155">
    <property type="protein sequence ID" value="APG64219.1"/>
    <property type="molecule type" value="Genomic_DNA"/>
</dbReference>
<feature type="domain" description="Calx-beta" evidence="7">
    <location>
        <begin position="2969"/>
        <end position="3063"/>
    </location>
</feature>
<evidence type="ECO:0000256" key="2">
    <source>
        <dbReference type="ARBA" id="ARBA00022737"/>
    </source>
</evidence>
<feature type="domain" description="Calx-beta" evidence="7">
    <location>
        <begin position="2861"/>
        <end position="2955"/>
    </location>
</feature>
<feature type="domain" description="Calx-beta" evidence="7">
    <location>
        <begin position="5021"/>
        <end position="5115"/>
    </location>
</feature>
<feature type="domain" description="Calx-beta" evidence="7">
    <location>
        <begin position="1997"/>
        <end position="2091"/>
    </location>
</feature>
<feature type="domain" description="Calx-beta" evidence="7">
    <location>
        <begin position="4049"/>
        <end position="4143"/>
    </location>
</feature>
<dbReference type="Proteomes" id="UP000181898">
    <property type="component" value="Chromosome"/>
</dbReference>
<feature type="domain" description="Calx-beta" evidence="7">
    <location>
        <begin position="4373"/>
        <end position="4467"/>
    </location>
</feature>
<feature type="domain" description="Calx-beta" evidence="7">
    <location>
        <begin position="1673"/>
        <end position="1767"/>
    </location>
</feature>
<feature type="domain" description="Calx-beta" evidence="7">
    <location>
        <begin position="3941"/>
        <end position="4035"/>
    </location>
</feature>
<feature type="domain" description="Calx-beta" evidence="7">
    <location>
        <begin position="1025"/>
        <end position="1119"/>
    </location>
</feature>
<feature type="domain" description="Calx-beta" evidence="7">
    <location>
        <begin position="4589"/>
        <end position="4683"/>
    </location>
</feature>
<proteinExistence type="predicted"/>
<feature type="domain" description="Calx-beta" evidence="7">
    <location>
        <begin position="270"/>
        <end position="366"/>
    </location>
</feature>
<reference evidence="8 9" key="1">
    <citation type="submission" date="2016-11" db="EMBL/GenBank/DDBJ databases">
        <title>Tenacibaculum sp. LPB0136, isolated from marine environment.</title>
        <authorList>
            <person name="Kim E."/>
            <person name="Yi H."/>
        </authorList>
    </citation>
    <scope>NUCLEOTIDE SEQUENCE [LARGE SCALE GENOMIC DNA]</scope>
    <source>
        <strain evidence="8 9">LPB0136</strain>
    </source>
</reference>
<feature type="domain" description="Calx-beta" evidence="7">
    <location>
        <begin position="809"/>
        <end position="903"/>
    </location>
</feature>
<feature type="chain" id="PRO_5012205250" description="Calx-beta domain-containing protein" evidence="6">
    <location>
        <begin position="21"/>
        <end position="5797"/>
    </location>
</feature>
<feature type="domain" description="Calx-beta" evidence="7">
    <location>
        <begin position="1241"/>
        <end position="1335"/>
    </location>
</feature>
<feature type="domain" description="Calx-beta" evidence="7">
    <location>
        <begin position="5349"/>
        <end position="5447"/>
    </location>
</feature>
<dbReference type="SMART" id="SM00237">
    <property type="entry name" value="Calx_beta"/>
    <property type="match status" value="48"/>
</dbReference>
<evidence type="ECO:0000256" key="4">
    <source>
        <dbReference type="ARBA" id="ARBA00023065"/>
    </source>
</evidence>
<feature type="domain" description="Calx-beta" evidence="7">
    <location>
        <begin position="1133"/>
        <end position="1227"/>
    </location>
</feature>
<keyword evidence="4" id="KW-0406">Ion transport</keyword>
<feature type="domain" description="Calx-beta" evidence="7">
    <location>
        <begin position="1781"/>
        <end position="1875"/>
    </location>
</feature>
<dbReference type="SUPFAM" id="SSF141072">
    <property type="entry name" value="CalX-like"/>
    <property type="match status" value="50"/>
</dbReference>
<evidence type="ECO:0000256" key="3">
    <source>
        <dbReference type="ARBA" id="ARBA00022837"/>
    </source>
</evidence>
<keyword evidence="2" id="KW-0677">Repeat</keyword>
<feature type="domain" description="Calx-beta" evidence="7">
    <location>
        <begin position="3833"/>
        <end position="3927"/>
    </location>
</feature>
<feature type="domain" description="Calx-beta" evidence="7">
    <location>
        <begin position="3077"/>
        <end position="3171"/>
    </location>
</feature>
<evidence type="ECO:0000256" key="5">
    <source>
        <dbReference type="SAM" id="MobiDB-lite"/>
    </source>
</evidence>
<protein>
    <recommendedName>
        <fullName evidence="7">Calx-beta domain-containing protein</fullName>
    </recommendedName>
</protein>
<feature type="domain" description="Calx-beta" evidence="7">
    <location>
        <begin position="2321"/>
        <end position="2415"/>
    </location>
</feature>
<dbReference type="Pfam" id="PF03160">
    <property type="entry name" value="Calx-beta"/>
    <property type="match status" value="50"/>
</dbReference>
<feature type="domain" description="Calx-beta" evidence="7">
    <location>
        <begin position="3401"/>
        <end position="3495"/>
    </location>
</feature>
<dbReference type="Gene3D" id="2.60.40.2030">
    <property type="match status" value="50"/>
</dbReference>
<dbReference type="InterPro" id="IPR003644">
    <property type="entry name" value="Calx_beta"/>
</dbReference>
<organism evidence="8 9">
    <name type="scientific">Tenacibaculum todarodis</name>
    <dbReference type="NCBI Taxonomy" id="1850252"/>
    <lineage>
        <taxon>Bacteria</taxon>
        <taxon>Pseudomonadati</taxon>
        <taxon>Bacteroidota</taxon>
        <taxon>Flavobacteriia</taxon>
        <taxon>Flavobacteriales</taxon>
        <taxon>Flavobacteriaceae</taxon>
        <taxon>Tenacibaculum</taxon>
    </lineage>
</organism>
<dbReference type="Gene3D" id="2.60.40.1170">
    <property type="entry name" value="Mu homology domain, subdomain B"/>
    <property type="match status" value="1"/>
</dbReference>
<feature type="domain" description="Calx-beta" evidence="7">
    <location>
        <begin position="594"/>
        <end position="687"/>
    </location>
</feature>
<feature type="domain" description="Calx-beta" evidence="7">
    <location>
        <begin position="4481"/>
        <end position="4575"/>
    </location>
</feature>
<feature type="domain" description="Calx-beta" evidence="7">
    <location>
        <begin position="3725"/>
        <end position="3819"/>
    </location>
</feature>
<dbReference type="NCBIfam" id="TIGR04131">
    <property type="entry name" value="Bac_Flav_CTERM"/>
    <property type="match status" value="1"/>
</dbReference>
<dbReference type="GO" id="GO:0016020">
    <property type="term" value="C:membrane"/>
    <property type="evidence" value="ECO:0007669"/>
    <property type="project" value="InterPro"/>
</dbReference>
<keyword evidence="4" id="KW-0813">Transport</keyword>
<feature type="domain" description="Calx-beta" evidence="7">
    <location>
        <begin position="2537"/>
        <end position="2631"/>
    </location>
</feature>
<dbReference type="PANTHER" id="PTHR11878">
    <property type="entry name" value="SODIUM/CALCIUM EXCHANGER"/>
    <property type="match status" value="1"/>
</dbReference>
<feature type="compositionally biased region" description="Polar residues" evidence="5">
    <location>
        <begin position="566"/>
        <end position="576"/>
    </location>
</feature>
<feature type="signal peptide" evidence="6">
    <location>
        <begin position="1"/>
        <end position="20"/>
    </location>
</feature>
<dbReference type="Pfam" id="PF13585">
    <property type="entry name" value="CHU_C"/>
    <property type="match status" value="1"/>
</dbReference>
<gene>
    <name evidence="8" type="ORF">LPB136_02035</name>
</gene>
<feature type="domain" description="Calx-beta" evidence="7">
    <location>
        <begin position="917"/>
        <end position="1011"/>
    </location>
</feature>
<feature type="domain" description="Calx-beta" evidence="7">
    <location>
        <begin position="1889"/>
        <end position="1983"/>
    </location>
</feature>
<feature type="region of interest" description="Disordered" evidence="5">
    <location>
        <begin position="566"/>
        <end position="601"/>
    </location>
</feature>
<feature type="domain" description="Calx-beta" evidence="7">
    <location>
        <begin position="4697"/>
        <end position="4791"/>
    </location>
</feature>
<feature type="domain" description="Calx-beta" evidence="7">
    <location>
        <begin position="485"/>
        <end position="581"/>
    </location>
</feature>
<dbReference type="KEGG" id="ten:LPB136_02035"/>
<keyword evidence="3" id="KW-0106">Calcium</keyword>
<evidence type="ECO:0000313" key="8">
    <source>
        <dbReference type="EMBL" id="APG64219.1"/>
    </source>
</evidence>
<feature type="domain" description="Calx-beta" evidence="7">
    <location>
        <begin position="1457"/>
        <end position="1551"/>
    </location>
</feature>
<feature type="domain" description="Calx-beta" evidence="7">
    <location>
        <begin position="4805"/>
        <end position="4899"/>
    </location>
</feature>
<name>A0A1L3JGH0_9FLAO</name>
<dbReference type="GO" id="GO:0007154">
    <property type="term" value="P:cell communication"/>
    <property type="evidence" value="ECO:0007669"/>
    <property type="project" value="InterPro"/>
</dbReference>
<feature type="domain" description="Calx-beta" evidence="7">
    <location>
        <begin position="5129"/>
        <end position="5227"/>
    </location>
</feature>
<feature type="domain" description="Calx-beta" evidence="7">
    <location>
        <begin position="3617"/>
        <end position="3711"/>
    </location>
</feature>
<feature type="domain" description="Calx-beta" evidence="7">
    <location>
        <begin position="1565"/>
        <end position="1659"/>
    </location>
</feature>
<feature type="domain" description="Calx-beta" evidence="7">
    <location>
        <begin position="4913"/>
        <end position="5007"/>
    </location>
</feature>
<feature type="domain" description="Calx-beta" evidence="7">
    <location>
        <begin position="1349"/>
        <end position="1443"/>
    </location>
</feature>
<keyword evidence="1 6" id="KW-0732">Signal</keyword>
<feature type="compositionally biased region" description="Low complexity" evidence="5">
    <location>
        <begin position="577"/>
        <end position="598"/>
    </location>
</feature>
<evidence type="ECO:0000256" key="1">
    <source>
        <dbReference type="ARBA" id="ARBA00022729"/>
    </source>
</evidence>
<dbReference type="InterPro" id="IPR051171">
    <property type="entry name" value="CaCA"/>
</dbReference>
<dbReference type="GO" id="GO:0030001">
    <property type="term" value="P:metal ion transport"/>
    <property type="evidence" value="ECO:0007669"/>
    <property type="project" value="TreeGrafter"/>
</dbReference>
<evidence type="ECO:0000259" key="7">
    <source>
        <dbReference type="SMART" id="SM00237"/>
    </source>
</evidence>
<feature type="domain" description="Calx-beta" evidence="7">
    <location>
        <begin position="378"/>
        <end position="475"/>
    </location>
</feature>
<feature type="domain" description="Calx-beta" evidence="7">
    <location>
        <begin position="3293"/>
        <end position="3387"/>
    </location>
</feature>
<feature type="domain" description="Calx-beta" evidence="7">
    <location>
        <begin position="2105"/>
        <end position="2199"/>
    </location>
</feature>
<feature type="domain" description="Calx-beta" evidence="7">
    <location>
        <begin position="3509"/>
        <end position="3603"/>
    </location>
</feature>
<feature type="domain" description="Calx-beta" evidence="7">
    <location>
        <begin position="2753"/>
        <end position="2847"/>
    </location>
</feature>
<accession>A0A1L3JGH0</accession>
<feature type="domain" description="Calx-beta" evidence="7">
    <location>
        <begin position="2213"/>
        <end position="2307"/>
    </location>
</feature>